<evidence type="ECO:0000313" key="7">
    <source>
        <dbReference type="Proteomes" id="UP000254329"/>
    </source>
</evidence>
<evidence type="ECO:0000256" key="4">
    <source>
        <dbReference type="ARBA" id="ARBA00023136"/>
    </source>
</evidence>
<gene>
    <name evidence="5" type="primary">hflD_2</name>
    <name evidence="6" type="synonym">hflD_1</name>
    <name evidence="5" type="ORF">NCTC1659_01705</name>
    <name evidence="6" type="ORF">NCTC8540_01183</name>
</gene>
<evidence type="ECO:0000256" key="2">
    <source>
        <dbReference type="ARBA" id="ARBA00022475"/>
    </source>
</evidence>
<protein>
    <submittedName>
        <fullName evidence="5">Lysogenization regulator</fullName>
    </submittedName>
</protein>
<dbReference type="InterPro" id="IPR035932">
    <property type="entry name" value="HflD-like_sf"/>
</dbReference>
<evidence type="ECO:0000256" key="1">
    <source>
        <dbReference type="ARBA" id="ARBA00004496"/>
    </source>
</evidence>
<comment type="subcellular location">
    <subcellularLocation>
        <location evidence="1">Cytoplasm</location>
    </subcellularLocation>
</comment>
<evidence type="ECO:0000313" key="8">
    <source>
        <dbReference type="Proteomes" id="UP000254496"/>
    </source>
</evidence>
<sequence length="83" mass="9375">MLSTLASIYVDIISPLGARIQVQGFPLYLQQLSIQNRIRACLLAGIRSAVLWRQMGGTKWQFLFSRRKLIATAQQIYSSLAFS</sequence>
<dbReference type="GO" id="GO:0005737">
    <property type="term" value="C:cytoplasm"/>
    <property type="evidence" value="ECO:0007669"/>
    <property type="project" value="UniProtKB-SubCell"/>
</dbReference>
<dbReference type="Gene3D" id="1.10.3890.10">
    <property type="entry name" value="HflD-like"/>
    <property type="match status" value="1"/>
</dbReference>
<dbReference type="Pfam" id="PF04356">
    <property type="entry name" value="DUF489"/>
    <property type="match status" value="1"/>
</dbReference>
<dbReference type="PANTHER" id="PTHR38100:SF1">
    <property type="entry name" value="HIGH FREQUENCY LYSOGENIZATION PROTEIN HFLD"/>
    <property type="match status" value="1"/>
</dbReference>
<dbReference type="EMBL" id="UGHJ01000001">
    <property type="protein sequence ID" value="STO68682.1"/>
    <property type="molecule type" value="Genomic_DNA"/>
</dbReference>
<evidence type="ECO:0000313" key="6">
    <source>
        <dbReference type="EMBL" id="STO68682.1"/>
    </source>
</evidence>
<keyword evidence="4" id="KW-0472">Membrane</keyword>
<reference evidence="7 8" key="1">
    <citation type="submission" date="2018-06" db="EMBL/GenBank/DDBJ databases">
        <authorList>
            <consortium name="Pathogen Informatics"/>
            <person name="Doyle S."/>
        </authorList>
    </citation>
    <scope>NUCLEOTIDE SEQUENCE [LARGE SCALE GENOMIC DNA]</scope>
    <source>
        <strain evidence="5 7">NCTC1659</strain>
        <strain evidence="6 8">NCTC8540</strain>
    </source>
</reference>
<dbReference type="Proteomes" id="UP000254329">
    <property type="component" value="Unassembled WGS sequence"/>
</dbReference>
<dbReference type="PANTHER" id="PTHR38100">
    <property type="entry name" value="HIGH FREQUENCY LYSOGENIZATION PROTEIN HFLD"/>
    <property type="match status" value="1"/>
</dbReference>
<dbReference type="AlphaFoldDB" id="A0A377HWW5"/>
<organism evidence="5 7">
    <name type="scientific">Canicola haemoglobinophilus</name>
    <dbReference type="NCBI Taxonomy" id="733"/>
    <lineage>
        <taxon>Bacteria</taxon>
        <taxon>Pseudomonadati</taxon>
        <taxon>Pseudomonadota</taxon>
        <taxon>Gammaproteobacteria</taxon>
        <taxon>Pasteurellales</taxon>
        <taxon>Pasteurellaceae</taxon>
        <taxon>Canicola</taxon>
    </lineage>
</organism>
<name>A0A377HWW5_9PAST</name>
<evidence type="ECO:0000313" key="5">
    <source>
        <dbReference type="EMBL" id="STO60416.1"/>
    </source>
</evidence>
<accession>A0A377HWW5</accession>
<dbReference type="InterPro" id="IPR007451">
    <property type="entry name" value="HflD"/>
</dbReference>
<keyword evidence="3" id="KW-0963">Cytoplasm</keyword>
<evidence type="ECO:0000256" key="3">
    <source>
        <dbReference type="ARBA" id="ARBA00022490"/>
    </source>
</evidence>
<dbReference type="Proteomes" id="UP000254496">
    <property type="component" value="Unassembled WGS sequence"/>
</dbReference>
<dbReference type="EMBL" id="UGHF01000001">
    <property type="protein sequence ID" value="STO60416.1"/>
    <property type="molecule type" value="Genomic_DNA"/>
</dbReference>
<keyword evidence="7" id="KW-1185">Reference proteome</keyword>
<dbReference type="SUPFAM" id="SSF101322">
    <property type="entry name" value="YcfC-like"/>
    <property type="match status" value="1"/>
</dbReference>
<proteinExistence type="predicted"/>
<keyword evidence="2" id="KW-1003">Cell membrane</keyword>